<feature type="domain" description="DUF6242" evidence="2">
    <location>
        <begin position="71"/>
        <end position="159"/>
    </location>
</feature>
<organism evidence="3 4">
    <name type="scientific">Thermosporothrix hazakensis</name>
    <dbReference type="NCBI Taxonomy" id="644383"/>
    <lineage>
        <taxon>Bacteria</taxon>
        <taxon>Bacillati</taxon>
        <taxon>Chloroflexota</taxon>
        <taxon>Ktedonobacteria</taxon>
        <taxon>Ktedonobacterales</taxon>
        <taxon>Thermosporotrichaceae</taxon>
        <taxon>Thermosporothrix</taxon>
    </lineage>
</organism>
<dbReference type="GO" id="GO:0010411">
    <property type="term" value="P:xyloglucan metabolic process"/>
    <property type="evidence" value="ECO:0007669"/>
    <property type="project" value="TreeGrafter"/>
</dbReference>
<dbReference type="InterPro" id="IPR015943">
    <property type="entry name" value="WD40/YVTN_repeat-like_dom_sf"/>
</dbReference>
<keyword evidence="1" id="KW-0472">Membrane</keyword>
<evidence type="ECO:0000256" key="1">
    <source>
        <dbReference type="SAM" id="Phobius"/>
    </source>
</evidence>
<comment type="caution">
    <text evidence="3">The sequence shown here is derived from an EMBL/GenBank/DDBJ whole genome shotgun (WGS) entry which is preliminary data.</text>
</comment>
<dbReference type="Gene3D" id="2.130.10.10">
    <property type="entry name" value="YVTN repeat-like/Quinoprotein amine dehydrogenase"/>
    <property type="match status" value="2"/>
</dbReference>
<keyword evidence="1" id="KW-0812">Transmembrane</keyword>
<dbReference type="SUPFAM" id="SSF110296">
    <property type="entry name" value="Oligoxyloglucan reducing end-specific cellobiohydrolase"/>
    <property type="match status" value="1"/>
</dbReference>
<name>A0A326UA81_THEHA</name>
<dbReference type="Pfam" id="PF25852">
    <property type="entry name" value="DUF6242_C"/>
    <property type="match status" value="1"/>
</dbReference>
<evidence type="ECO:0000259" key="2">
    <source>
        <dbReference type="Pfam" id="PF25852"/>
    </source>
</evidence>
<dbReference type="EMBL" id="QKUF01000005">
    <property type="protein sequence ID" value="PZW32123.1"/>
    <property type="molecule type" value="Genomic_DNA"/>
</dbReference>
<evidence type="ECO:0000313" key="4">
    <source>
        <dbReference type="Proteomes" id="UP000248806"/>
    </source>
</evidence>
<dbReference type="AlphaFoldDB" id="A0A326UA81"/>
<protein>
    <submittedName>
        <fullName evidence="3">Photosystem II stability/assembly factor-like uncharacterized protein</fullName>
    </submittedName>
</protein>
<gene>
    <name evidence="3" type="ORF">EI42_02150</name>
</gene>
<dbReference type="Proteomes" id="UP000248806">
    <property type="component" value="Unassembled WGS sequence"/>
</dbReference>
<dbReference type="RefSeq" id="WP_170142529.1">
    <property type="nucleotide sequence ID" value="NZ_BIFX01000001.1"/>
</dbReference>
<sequence length="405" mass="44225">MKVQIQMLQALYRDMKAHRQPIMHVYVLLPALLLILLLSACTDGGALGGGAWQLSNLQKHAVRVLAVNPAKPASIYAADEQGTLFVSTDGGQQWTERGQGWSKPNPVLALAFDIPGEKLYAATEKGLFVSTDEGQKWTLISTQQMGLPADRYTSILFDDRRSHRVYVGTAGHGIFVSADKGTSWKAVSQGLPTNAAIKYLAYDPSARQIWATTTAGVFRSDDQGGLWRSFQHNLPANTAVNVVLPAAAGGGQERLVYAGTDKGLYISQDQGETWKTGKIPLTGARVLALLVDFRNDKTPLYIGTNKGAFRSNDGGQSWNLIAGGLPKGTIVYAFALGAENYSQLFAATANDVYLFPGMNGGWPFSRILFWVLILVLFVALYWVLTRSRRRRGAVRLAETKEKAEE</sequence>
<dbReference type="PANTHER" id="PTHR43739">
    <property type="entry name" value="XYLOGLUCANASE (EUROFUNG)"/>
    <property type="match status" value="1"/>
</dbReference>
<evidence type="ECO:0000313" key="3">
    <source>
        <dbReference type="EMBL" id="PZW32123.1"/>
    </source>
</evidence>
<dbReference type="InterPro" id="IPR058667">
    <property type="entry name" value="DUF6242_C"/>
</dbReference>
<feature type="transmembrane region" description="Helical" evidence="1">
    <location>
        <begin position="367"/>
        <end position="384"/>
    </location>
</feature>
<accession>A0A326UA81</accession>
<proteinExistence type="predicted"/>
<keyword evidence="1" id="KW-1133">Transmembrane helix</keyword>
<dbReference type="CDD" id="cd15482">
    <property type="entry name" value="Sialidase_non-viral"/>
    <property type="match status" value="1"/>
</dbReference>
<dbReference type="InterPro" id="IPR002860">
    <property type="entry name" value="BNR_rpt"/>
</dbReference>
<dbReference type="Pfam" id="PF02012">
    <property type="entry name" value="BNR"/>
    <property type="match status" value="1"/>
</dbReference>
<dbReference type="PANTHER" id="PTHR43739:SF5">
    <property type="entry name" value="EXO-ALPHA-SIALIDASE"/>
    <property type="match status" value="1"/>
</dbReference>
<dbReference type="InterPro" id="IPR052025">
    <property type="entry name" value="Xyloglucanase_GH74"/>
</dbReference>
<keyword evidence="4" id="KW-1185">Reference proteome</keyword>
<reference evidence="3 4" key="1">
    <citation type="submission" date="2018-06" db="EMBL/GenBank/DDBJ databases">
        <title>Genomic Encyclopedia of Archaeal and Bacterial Type Strains, Phase II (KMG-II): from individual species to whole genera.</title>
        <authorList>
            <person name="Goeker M."/>
        </authorList>
    </citation>
    <scope>NUCLEOTIDE SEQUENCE [LARGE SCALE GENOMIC DNA]</scope>
    <source>
        <strain evidence="3 4">ATCC BAA-1881</strain>
    </source>
</reference>